<dbReference type="SUPFAM" id="SSF55248">
    <property type="entry name" value="PCD-like"/>
    <property type="match status" value="1"/>
</dbReference>
<protein>
    <recommendedName>
        <fullName evidence="3">4a-hydroxytetrahydrobiopterin dehydratase</fullName>
        <ecNumber evidence="3">4.2.1.96</ecNumber>
    </recommendedName>
    <alternativeName>
        <fullName evidence="5">4-alpha-hydroxy-tetrahydropterin dehydratase</fullName>
    </alternativeName>
</protein>
<dbReference type="PANTHER" id="PTHR12599">
    <property type="entry name" value="PTERIN-4-ALPHA-CARBINOLAMINE DEHYDRATASE"/>
    <property type="match status" value="1"/>
</dbReference>
<evidence type="ECO:0000313" key="6">
    <source>
        <dbReference type="EMBL" id="KAJ8909152.1"/>
    </source>
</evidence>
<dbReference type="EMBL" id="JAMWBK010000001">
    <property type="protein sequence ID" value="KAJ8909152.1"/>
    <property type="molecule type" value="Genomic_DNA"/>
</dbReference>
<dbReference type="GO" id="GO:0006729">
    <property type="term" value="P:tetrahydrobiopterin biosynthetic process"/>
    <property type="evidence" value="ECO:0007669"/>
    <property type="project" value="InterPro"/>
</dbReference>
<dbReference type="GO" id="GO:0008124">
    <property type="term" value="F:4-alpha-hydroxytetrahydrobiopterin dehydratase activity"/>
    <property type="evidence" value="ECO:0007669"/>
    <property type="project" value="UniProtKB-EC"/>
</dbReference>
<dbReference type="CDD" id="cd00913">
    <property type="entry name" value="PCD_DCoH_subfamily_a"/>
    <property type="match status" value="1"/>
</dbReference>
<accession>A0AAV8V4R6</accession>
<name>A0AAV8V4R6_9RHOD</name>
<organism evidence="6 7">
    <name type="scientific">Rhodosorus marinus</name>
    <dbReference type="NCBI Taxonomy" id="101924"/>
    <lineage>
        <taxon>Eukaryota</taxon>
        <taxon>Rhodophyta</taxon>
        <taxon>Stylonematophyceae</taxon>
        <taxon>Stylonematales</taxon>
        <taxon>Stylonemataceae</taxon>
        <taxon>Rhodosorus</taxon>
    </lineage>
</organism>
<dbReference type="AlphaFoldDB" id="A0AAV8V4R6"/>
<sequence>MTSFVALRTGLLARRGFSTSACRYFTTAAAKMEMSEINQDSKCVPCEGIGAALSGEEATEKMKLVKGWSISDDSKSITKKLKLKNFVSALDYINRIGQVAEGQGHHPDLHITGYQYVQIDLMTHALDGLTDNDFIMAVCIDGLPVELSKKP</sequence>
<comment type="similarity">
    <text evidence="2">Belongs to the pterin-4-alpha-carbinolamine dehydratase family.</text>
</comment>
<proteinExistence type="inferred from homology"/>
<comment type="caution">
    <text evidence="6">The sequence shown here is derived from an EMBL/GenBank/DDBJ whole genome shotgun (WGS) entry which is preliminary data.</text>
</comment>
<evidence type="ECO:0000256" key="1">
    <source>
        <dbReference type="ARBA" id="ARBA00001554"/>
    </source>
</evidence>
<gene>
    <name evidence="6" type="ORF">NDN08_005846</name>
</gene>
<keyword evidence="4" id="KW-0456">Lyase</keyword>
<evidence type="ECO:0000256" key="3">
    <source>
        <dbReference type="ARBA" id="ARBA00013252"/>
    </source>
</evidence>
<reference evidence="6 7" key="1">
    <citation type="journal article" date="2023" name="Nat. Commun.">
        <title>Origin of minicircular mitochondrial genomes in red algae.</title>
        <authorList>
            <person name="Lee Y."/>
            <person name="Cho C.H."/>
            <person name="Lee Y.M."/>
            <person name="Park S.I."/>
            <person name="Yang J.H."/>
            <person name="West J.A."/>
            <person name="Bhattacharya D."/>
            <person name="Yoon H.S."/>
        </authorList>
    </citation>
    <scope>NUCLEOTIDE SEQUENCE [LARGE SCALE GENOMIC DNA]</scope>
    <source>
        <strain evidence="6 7">CCMP1338</strain>
        <tissue evidence="6">Whole cell</tissue>
    </source>
</reference>
<dbReference type="Gene3D" id="3.30.1360.20">
    <property type="entry name" value="Transcriptional coactivator/pterin dehydratase"/>
    <property type="match status" value="1"/>
</dbReference>
<dbReference type="InterPro" id="IPR036428">
    <property type="entry name" value="PCD_sf"/>
</dbReference>
<dbReference type="Proteomes" id="UP001157974">
    <property type="component" value="Unassembled WGS sequence"/>
</dbReference>
<dbReference type="PANTHER" id="PTHR12599:SF0">
    <property type="entry name" value="PTERIN-4-ALPHA-CARBINOLAMINE DEHYDRATASE"/>
    <property type="match status" value="1"/>
</dbReference>
<dbReference type="InterPro" id="IPR001533">
    <property type="entry name" value="Pterin_deHydtase"/>
</dbReference>
<evidence type="ECO:0000256" key="2">
    <source>
        <dbReference type="ARBA" id="ARBA00006472"/>
    </source>
</evidence>
<comment type="catalytic activity">
    <reaction evidence="1">
        <text>(4aS,6R)-4a-hydroxy-L-erythro-5,6,7,8-tetrahydrobiopterin = (6R)-L-erythro-6,7-dihydrobiopterin + H2O</text>
        <dbReference type="Rhea" id="RHEA:11920"/>
        <dbReference type="ChEBI" id="CHEBI:15377"/>
        <dbReference type="ChEBI" id="CHEBI:15642"/>
        <dbReference type="ChEBI" id="CHEBI:43120"/>
        <dbReference type="EC" id="4.2.1.96"/>
    </reaction>
</comment>
<evidence type="ECO:0000256" key="4">
    <source>
        <dbReference type="ARBA" id="ARBA00023239"/>
    </source>
</evidence>
<evidence type="ECO:0000313" key="7">
    <source>
        <dbReference type="Proteomes" id="UP001157974"/>
    </source>
</evidence>
<dbReference type="Pfam" id="PF01329">
    <property type="entry name" value="Pterin_4a"/>
    <property type="match status" value="1"/>
</dbReference>
<dbReference type="EC" id="4.2.1.96" evidence="3"/>
<evidence type="ECO:0000256" key="5">
    <source>
        <dbReference type="ARBA" id="ARBA00030497"/>
    </source>
</evidence>
<keyword evidence="7" id="KW-1185">Reference proteome</keyword>